<sequence length="379" mass="41937">MTKDSLLAVNSDKYAPTFYAPVFYVYVDGQQLHEHGSDCLSVQVKDSLMGLTSFELVLNNWNDGGDGKPPRFKYSDDQKTLKLGARVAIEMGYADAPARTLMMVGEITGIEPQFPAAGGPTVRISGFDRRHRWQRKTKSNQWPNSRDSDIAKKIADDNNHMACRADETSPVHPEMPQHNVDDLKFLADRAAANNYEILMEFEGSGKNAREVLLFRKMREGEEPTMALEWGTSLASFSPSLTLSGQLTKVTVESWHVGEARLIKASADRASLAEAQGDKNAAEVLNVAFGEGKELKVTRKGIQTDEQARKEAERILQEAARTFVTGQASTVGLPTLRAGQNIYLGGLGERFSGVYYVTETTHRIDGNGYQTTFSVRRGYT</sequence>
<evidence type="ECO:0000313" key="1">
    <source>
        <dbReference type="EMBL" id="WXA99316.1"/>
    </source>
</evidence>
<dbReference type="EMBL" id="CP089982">
    <property type="protein sequence ID" value="WXA99316.1"/>
    <property type="molecule type" value="Genomic_DNA"/>
</dbReference>
<protein>
    <recommendedName>
        <fullName evidence="3">Phage late control D family protein</fullName>
    </recommendedName>
</protein>
<proteinExistence type="predicted"/>
<dbReference type="SUPFAM" id="SSF69279">
    <property type="entry name" value="Phage tail proteins"/>
    <property type="match status" value="1"/>
</dbReference>
<name>A0ABZ2KKY2_9BACT</name>
<gene>
    <name evidence="1" type="ORF">LZC95_21155</name>
</gene>
<organism evidence="1 2">
    <name type="scientific">Pendulispora brunnea</name>
    <dbReference type="NCBI Taxonomy" id="2905690"/>
    <lineage>
        <taxon>Bacteria</taxon>
        <taxon>Pseudomonadati</taxon>
        <taxon>Myxococcota</taxon>
        <taxon>Myxococcia</taxon>
        <taxon>Myxococcales</taxon>
        <taxon>Sorangiineae</taxon>
        <taxon>Pendulisporaceae</taxon>
        <taxon>Pendulispora</taxon>
    </lineage>
</organism>
<accession>A0ABZ2KKY2</accession>
<evidence type="ECO:0000313" key="2">
    <source>
        <dbReference type="Proteomes" id="UP001379533"/>
    </source>
</evidence>
<dbReference type="Proteomes" id="UP001379533">
    <property type="component" value="Chromosome"/>
</dbReference>
<dbReference type="RefSeq" id="WP_394849950.1">
    <property type="nucleotide sequence ID" value="NZ_CP089982.1"/>
</dbReference>
<reference evidence="1 2" key="1">
    <citation type="submission" date="2021-12" db="EMBL/GenBank/DDBJ databases">
        <title>Discovery of the Pendulisporaceae a myxobacterial family with distinct sporulation behavior and unique specialized metabolism.</title>
        <authorList>
            <person name="Garcia R."/>
            <person name="Popoff A."/>
            <person name="Bader C.D."/>
            <person name="Loehr J."/>
            <person name="Walesch S."/>
            <person name="Walt C."/>
            <person name="Boldt J."/>
            <person name="Bunk B."/>
            <person name="Haeckl F.J.F.P.J."/>
            <person name="Gunesch A.P."/>
            <person name="Birkelbach J."/>
            <person name="Nuebel U."/>
            <person name="Pietschmann T."/>
            <person name="Bach T."/>
            <person name="Mueller R."/>
        </authorList>
    </citation>
    <scope>NUCLEOTIDE SEQUENCE [LARGE SCALE GENOMIC DNA]</scope>
    <source>
        <strain evidence="1 2">MSr12523</strain>
    </source>
</reference>
<keyword evidence="2" id="KW-1185">Reference proteome</keyword>
<evidence type="ECO:0008006" key="3">
    <source>
        <dbReference type="Google" id="ProtNLM"/>
    </source>
</evidence>